<comment type="caution">
    <text evidence="1">The sequence shown here is derived from an EMBL/GenBank/DDBJ whole genome shotgun (WGS) entry which is preliminary data.</text>
</comment>
<reference evidence="1 2" key="1">
    <citation type="journal article" date="2019" name="Int. J. Syst. Evol. Microbiol.">
        <title>The Global Catalogue of Microorganisms (GCM) 10K type strain sequencing project: providing services to taxonomists for standard genome sequencing and annotation.</title>
        <authorList>
            <consortium name="The Broad Institute Genomics Platform"/>
            <consortium name="The Broad Institute Genome Sequencing Center for Infectious Disease"/>
            <person name="Wu L."/>
            <person name="Ma J."/>
        </authorList>
    </citation>
    <scope>NUCLEOTIDE SEQUENCE [LARGE SCALE GENOMIC DNA]</scope>
    <source>
        <strain evidence="1 2">JCM 5052</strain>
    </source>
</reference>
<protein>
    <submittedName>
        <fullName evidence="1">Uncharacterized protein</fullName>
    </submittedName>
</protein>
<dbReference type="EMBL" id="BAAABZ010000047">
    <property type="protein sequence ID" value="GAA0541004.1"/>
    <property type="molecule type" value="Genomic_DNA"/>
</dbReference>
<gene>
    <name evidence="1" type="ORF">GCM10010390_48700</name>
</gene>
<sequence length="80" mass="9340">MPTVPPASWNDCLSARPRGRSWARLCEWYQPSIEWEYPSGPSPWTEEQWALFRQQADAALEALHRELSDGWIVEDRRDGP</sequence>
<dbReference type="Proteomes" id="UP001501576">
    <property type="component" value="Unassembled WGS sequence"/>
</dbReference>
<evidence type="ECO:0000313" key="2">
    <source>
        <dbReference type="Proteomes" id="UP001501576"/>
    </source>
</evidence>
<name>A0ABN1DDS9_9ACTN</name>
<keyword evidence="2" id="KW-1185">Reference proteome</keyword>
<accession>A0ABN1DDS9</accession>
<evidence type="ECO:0000313" key="1">
    <source>
        <dbReference type="EMBL" id="GAA0541004.1"/>
    </source>
</evidence>
<organism evidence="1 2">
    <name type="scientific">Streptomyces mordarskii</name>
    <dbReference type="NCBI Taxonomy" id="1226758"/>
    <lineage>
        <taxon>Bacteria</taxon>
        <taxon>Bacillati</taxon>
        <taxon>Actinomycetota</taxon>
        <taxon>Actinomycetes</taxon>
        <taxon>Kitasatosporales</taxon>
        <taxon>Streptomycetaceae</taxon>
        <taxon>Streptomyces</taxon>
    </lineage>
</organism>
<proteinExistence type="predicted"/>